<sequence length="229" mass="24939">MAKSWVRTVSTSLWTLPALPAPPDDALLPPLFVVSVPLRAFARFSPGAWGRWELREAEGRPERTDRSSSPPSSGSRSSAHGCDLGTRAAPLRPASSPHSGLPPSQWHFEQPGQRRRETDRQSDLPLFPPPQLRSAHTKEEEETRELRRWFSCPGLDSSCVGAERGSYGPKGRGDSGPRRGTPGCWGGRRGARGEHGCRAQCRSKGLKATGSGAWGKVVGLRMPSQTKEQ</sequence>
<dbReference type="Proteomes" id="UP000585614">
    <property type="component" value="Unassembled WGS sequence"/>
</dbReference>
<feature type="region of interest" description="Disordered" evidence="1">
    <location>
        <begin position="163"/>
        <end position="195"/>
    </location>
</feature>
<organism evidence="2 3">
    <name type="scientific">Rhinolophus ferrumequinum</name>
    <name type="common">Greater horseshoe bat</name>
    <dbReference type="NCBI Taxonomy" id="59479"/>
    <lineage>
        <taxon>Eukaryota</taxon>
        <taxon>Metazoa</taxon>
        <taxon>Chordata</taxon>
        <taxon>Craniata</taxon>
        <taxon>Vertebrata</taxon>
        <taxon>Euteleostomi</taxon>
        <taxon>Mammalia</taxon>
        <taxon>Eutheria</taxon>
        <taxon>Laurasiatheria</taxon>
        <taxon>Chiroptera</taxon>
        <taxon>Yinpterochiroptera</taxon>
        <taxon>Rhinolophoidea</taxon>
        <taxon>Rhinolophidae</taxon>
        <taxon>Rhinolophinae</taxon>
        <taxon>Rhinolophus</taxon>
    </lineage>
</organism>
<evidence type="ECO:0000256" key="1">
    <source>
        <dbReference type="SAM" id="MobiDB-lite"/>
    </source>
</evidence>
<feature type="region of interest" description="Disordered" evidence="1">
    <location>
        <begin position="55"/>
        <end position="143"/>
    </location>
</feature>
<evidence type="ECO:0000313" key="2">
    <source>
        <dbReference type="EMBL" id="KAF6301871.1"/>
    </source>
</evidence>
<dbReference type="EMBL" id="JACAGC010000019">
    <property type="protein sequence ID" value="KAF6301871.1"/>
    <property type="molecule type" value="Genomic_DNA"/>
</dbReference>
<feature type="compositionally biased region" description="Low complexity" evidence="1">
    <location>
        <begin position="67"/>
        <end position="78"/>
    </location>
</feature>
<dbReference type="AlphaFoldDB" id="A0A7J7TME5"/>
<name>A0A7J7TME5_RHIFE</name>
<gene>
    <name evidence="2" type="ORF">mRhiFer1_008779</name>
</gene>
<evidence type="ECO:0000313" key="3">
    <source>
        <dbReference type="Proteomes" id="UP000585614"/>
    </source>
</evidence>
<feature type="compositionally biased region" description="Basic and acidic residues" evidence="1">
    <location>
        <begin position="112"/>
        <end position="122"/>
    </location>
</feature>
<reference evidence="2 3" key="1">
    <citation type="journal article" date="2020" name="Nature">
        <title>Six reference-quality genomes reveal evolution of bat adaptations.</title>
        <authorList>
            <person name="Jebb D."/>
            <person name="Huang Z."/>
            <person name="Pippel M."/>
            <person name="Hughes G.M."/>
            <person name="Lavrichenko K."/>
            <person name="Devanna P."/>
            <person name="Winkler S."/>
            <person name="Jermiin L.S."/>
            <person name="Skirmuntt E.C."/>
            <person name="Katzourakis A."/>
            <person name="Burkitt-Gray L."/>
            <person name="Ray D.A."/>
            <person name="Sullivan K.A.M."/>
            <person name="Roscito J.G."/>
            <person name="Kirilenko B.M."/>
            <person name="Davalos L.M."/>
            <person name="Corthals A.P."/>
            <person name="Power M.L."/>
            <person name="Jones G."/>
            <person name="Ransome R.D."/>
            <person name="Dechmann D.K.N."/>
            <person name="Locatelli A.G."/>
            <person name="Puechmaille S.J."/>
            <person name="Fedrigo O."/>
            <person name="Jarvis E.D."/>
            <person name="Hiller M."/>
            <person name="Vernes S.C."/>
            <person name="Myers E.W."/>
            <person name="Teeling E.C."/>
        </authorList>
    </citation>
    <scope>NUCLEOTIDE SEQUENCE [LARGE SCALE GENOMIC DNA]</scope>
    <source>
        <strain evidence="2">MRhiFer1</strain>
        <tissue evidence="2">Lung</tissue>
    </source>
</reference>
<accession>A0A7J7TME5</accession>
<protein>
    <submittedName>
        <fullName evidence="2">Uncharacterized protein</fullName>
    </submittedName>
</protein>
<comment type="caution">
    <text evidence="2">The sequence shown here is derived from an EMBL/GenBank/DDBJ whole genome shotgun (WGS) entry which is preliminary data.</text>
</comment>
<proteinExistence type="predicted"/>
<feature type="compositionally biased region" description="Basic and acidic residues" evidence="1">
    <location>
        <begin position="55"/>
        <end position="66"/>
    </location>
</feature>